<keyword evidence="1" id="KW-0472">Membrane</keyword>
<dbReference type="EMBL" id="ARXV01000014">
    <property type="protein sequence ID" value="KGD63821.1"/>
    <property type="molecule type" value="Genomic_DNA"/>
</dbReference>
<evidence type="ECO:0008006" key="4">
    <source>
        <dbReference type="Google" id="ProtNLM"/>
    </source>
</evidence>
<organism evidence="2 3">
    <name type="scientific">Alcanivorax nanhaiticus</name>
    <dbReference type="NCBI Taxonomy" id="1177154"/>
    <lineage>
        <taxon>Bacteria</taxon>
        <taxon>Pseudomonadati</taxon>
        <taxon>Pseudomonadota</taxon>
        <taxon>Gammaproteobacteria</taxon>
        <taxon>Oceanospirillales</taxon>
        <taxon>Alcanivoracaceae</taxon>
        <taxon>Alcanivorax</taxon>
    </lineage>
</organism>
<dbReference type="Proteomes" id="UP000029444">
    <property type="component" value="Unassembled WGS sequence"/>
</dbReference>
<feature type="transmembrane region" description="Helical" evidence="1">
    <location>
        <begin position="59"/>
        <end position="79"/>
    </location>
</feature>
<evidence type="ECO:0000313" key="3">
    <source>
        <dbReference type="Proteomes" id="UP000029444"/>
    </source>
</evidence>
<proteinExistence type="predicted"/>
<evidence type="ECO:0000313" key="2">
    <source>
        <dbReference type="EMBL" id="KGD63821.1"/>
    </source>
</evidence>
<gene>
    <name evidence="2" type="ORF">Y5S_03028</name>
</gene>
<dbReference type="RefSeq" id="WP_052041646.1">
    <property type="nucleotide sequence ID" value="NZ_ARXV01000014.1"/>
</dbReference>
<dbReference type="OrthoDB" id="7061187at2"/>
<keyword evidence="3" id="KW-1185">Reference proteome</keyword>
<evidence type="ECO:0000256" key="1">
    <source>
        <dbReference type="SAM" id="Phobius"/>
    </source>
</evidence>
<protein>
    <recommendedName>
        <fullName evidence="4">Transmembrane protein</fullName>
    </recommendedName>
</protein>
<feature type="transmembrane region" description="Helical" evidence="1">
    <location>
        <begin position="16"/>
        <end position="39"/>
    </location>
</feature>
<keyword evidence="1" id="KW-1133">Transmembrane helix</keyword>
<accession>A0A095SGR7</accession>
<dbReference type="PATRIC" id="fig|1177154.3.peg.3069"/>
<reference evidence="2 3" key="1">
    <citation type="submission" date="2012-09" db="EMBL/GenBank/DDBJ databases">
        <title>Genome Sequence of alkane-degrading Bacterium Alcanivorax sp. 19-m-6.</title>
        <authorList>
            <person name="Lai Q."/>
            <person name="Shao Z."/>
        </authorList>
    </citation>
    <scope>NUCLEOTIDE SEQUENCE [LARGE SCALE GENOMIC DNA]</scope>
    <source>
        <strain evidence="2 3">19-m-6</strain>
    </source>
</reference>
<sequence>MEQWAPQYSRGERLKLLAFHGAWALPLLLLTQFVFFPWFETFVETAPCRRAGPFSAMEMLIYGIFVGLPGSFVLVVLAIEGRHSLRVWLLAQHPLPDEKVFKPTRYVYGRRARLRPLLFLLVILMVTGLTIQGVFWAGEFLDRLGPEQGCSAPLLGNGAP</sequence>
<feature type="transmembrane region" description="Helical" evidence="1">
    <location>
        <begin position="117"/>
        <end position="137"/>
    </location>
</feature>
<keyword evidence="1" id="KW-0812">Transmembrane</keyword>
<comment type="caution">
    <text evidence="2">The sequence shown here is derived from an EMBL/GenBank/DDBJ whole genome shotgun (WGS) entry which is preliminary data.</text>
</comment>
<dbReference type="AlphaFoldDB" id="A0A095SGR7"/>
<name>A0A095SGR7_9GAMM</name>